<dbReference type="GO" id="GO:0046854">
    <property type="term" value="P:phosphatidylinositol phosphate biosynthetic process"/>
    <property type="evidence" value="ECO:0007669"/>
    <property type="project" value="TreeGrafter"/>
</dbReference>
<dbReference type="InterPro" id="IPR027484">
    <property type="entry name" value="PInositol-4-P-5-kinase_N"/>
</dbReference>
<dbReference type="GO" id="GO:0000285">
    <property type="term" value="F:1-phosphatidylinositol-3-phosphate 5-kinase activity"/>
    <property type="evidence" value="ECO:0007669"/>
    <property type="project" value="UniProtKB-EC"/>
</dbReference>
<proteinExistence type="predicted"/>
<keyword evidence="5 8" id="KW-0067">ATP-binding</keyword>
<organism evidence="11">
    <name type="scientific">Sesamum calycinum</name>
    <dbReference type="NCBI Taxonomy" id="2727403"/>
    <lineage>
        <taxon>Eukaryota</taxon>
        <taxon>Viridiplantae</taxon>
        <taxon>Streptophyta</taxon>
        <taxon>Embryophyta</taxon>
        <taxon>Tracheophyta</taxon>
        <taxon>Spermatophyta</taxon>
        <taxon>Magnoliopsida</taxon>
        <taxon>eudicotyledons</taxon>
        <taxon>Gunneridae</taxon>
        <taxon>Pentapetalae</taxon>
        <taxon>asterids</taxon>
        <taxon>lamiids</taxon>
        <taxon>Lamiales</taxon>
        <taxon>Pedaliaceae</taxon>
        <taxon>Sesamum</taxon>
    </lineage>
</organism>
<dbReference type="PANTHER" id="PTHR45748">
    <property type="entry name" value="1-PHOSPHATIDYLINOSITOL 3-PHOSPHATE 5-KINASE-RELATED"/>
    <property type="match status" value="1"/>
</dbReference>
<reference evidence="11" key="2">
    <citation type="journal article" date="2024" name="Plant">
        <title>Genomic evolution and insights into agronomic trait innovations of Sesamum species.</title>
        <authorList>
            <person name="Miao H."/>
            <person name="Wang L."/>
            <person name="Qu L."/>
            <person name="Liu H."/>
            <person name="Sun Y."/>
            <person name="Le M."/>
            <person name="Wang Q."/>
            <person name="Wei S."/>
            <person name="Zheng Y."/>
            <person name="Lin W."/>
            <person name="Duan Y."/>
            <person name="Cao H."/>
            <person name="Xiong S."/>
            <person name="Wang X."/>
            <person name="Wei L."/>
            <person name="Li C."/>
            <person name="Ma Q."/>
            <person name="Ju M."/>
            <person name="Zhao R."/>
            <person name="Li G."/>
            <person name="Mu C."/>
            <person name="Tian Q."/>
            <person name="Mei H."/>
            <person name="Zhang T."/>
            <person name="Gao T."/>
            <person name="Zhang H."/>
        </authorList>
    </citation>
    <scope>NUCLEOTIDE SEQUENCE</scope>
    <source>
        <strain evidence="11">KEN8</strain>
    </source>
</reference>
<dbReference type="InterPro" id="IPR027483">
    <property type="entry name" value="PInositol-4-P-4/5-kinase_C_sf"/>
</dbReference>
<evidence type="ECO:0000313" key="11">
    <source>
        <dbReference type="EMBL" id="KAL0369209.1"/>
    </source>
</evidence>
<dbReference type="PROSITE" id="PS51455">
    <property type="entry name" value="PIPK"/>
    <property type="match status" value="1"/>
</dbReference>
<reference evidence="11" key="1">
    <citation type="submission" date="2020-06" db="EMBL/GenBank/DDBJ databases">
        <authorList>
            <person name="Li T."/>
            <person name="Hu X."/>
            <person name="Zhang T."/>
            <person name="Song X."/>
            <person name="Zhang H."/>
            <person name="Dai N."/>
            <person name="Sheng W."/>
            <person name="Hou X."/>
            <person name="Wei L."/>
        </authorList>
    </citation>
    <scope>NUCLEOTIDE SEQUENCE</scope>
    <source>
        <strain evidence="11">KEN8</strain>
        <tissue evidence="11">Leaf</tissue>
    </source>
</reference>
<dbReference type="FunFam" id="3.30.800.10:FF:000007">
    <property type="entry name" value="Putative 1-phosphatidylinositol-4-phosphate 5-kinase/ zinc ion binding family"/>
    <property type="match status" value="1"/>
</dbReference>
<evidence type="ECO:0000256" key="3">
    <source>
        <dbReference type="ARBA" id="ARBA00022741"/>
    </source>
</evidence>
<feature type="region of interest" description="Disordered" evidence="9">
    <location>
        <begin position="1200"/>
        <end position="1250"/>
    </location>
</feature>
<dbReference type="GO" id="GO:0010008">
    <property type="term" value="C:endosome membrane"/>
    <property type="evidence" value="ECO:0007669"/>
    <property type="project" value="TreeGrafter"/>
</dbReference>
<dbReference type="Gene3D" id="3.50.7.10">
    <property type="entry name" value="GroEL"/>
    <property type="match status" value="1"/>
</dbReference>
<keyword evidence="3 8" id="KW-0547">Nucleotide-binding</keyword>
<dbReference type="CDD" id="cd17300">
    <property type="entry name" value="PIPKc_PIKfyve"/>
    <property type="match status" value="1"/>
</dbReference>
<dbReference type="FunFam" id="3.50.7.10:FF:000007">
    <property type="entry name" value="1-phosphatidylinositol 3-phosphate 5-kinase isoform X1"/>
    <property type="match status" value="1"/>
</dbReference>
<sequence length="1250" mass="139431">MALVSQLIKSVGVDCSGNSGENWVDIVTSLSWEAAAFLKPDIHEDQTMDPDGYVKVKCIATGLRTQSQVIKGLVFKKHAAHKHMPTKYKNPRLLLIHGSLDLSSGGLSSFESMQQEKDSLKSIVEMIEMCHPNVILVEKSVSRDIQESILAKGMTLVYDMKLHRLERVARCIGSPILSTEIAIGKKLRQCDSFHIEKFVEEHAVAAEGGKRPSKTLLFLEGSPTRLGCTILLMGANSDELKRIKCVVRCAVVMAYHSMLETSFLLDQSAMFSTISSTEVDLALTDKQLTPVGTDETTVSFTLDVPVSNGFHRMGSQNLISSSGGISSLSFQSLNLETFPGLSLSTSIQEVMNDSFPLFSESSESMPSALHFDERNQVGEAENEIQISSARGLEVVDHHDDRPKAKLEENNLVSDEQSNRPEFSDTWSHVDSPEDHMLSKDEISAVLDSESILVLMSSRNASRGTICEQSHFSHIKFYRSFDVPLGKFLRHNLLNQTCIRHSLDLMENLPLHRDFNARLVENPLRLGPMVAMFKYSAVATYSVSLPPQKMEVYSKGISVFLDIEKSLKDIGSRYVGVTLNIQGSSKQFSDIVEMLKQEKAQFEANIAVGNCDSAPENSSGSEIKRAASVEANDFPIKEIQIDGQVEGSIGRKSRSTSSGANDVARPSIGGWNENGLAVHEFLVGQNSKDHSDAVKGNSLHDTIVSSMEVQMGKETSIATDMEDGISDSNHFPREKHHLSLFSNLENDKGWIWAPFTDIRREYMEDLQRGYLPKIVSFSSYAAESMAQKLITDEGSRLHIPLGNHEYIVSDYEDEFSSIIACALTLVKDVAFATEDLADDGPKERANESSQSLTRVFSFNAPNLSSLSSLDSDGMHSPPANLAHSHSSSFDGIDLLDSFVSYGASHPEVSMGLGKYQAKRKYSVVCLYANQFRQLRARCCPSEVDYIASLSRCRNWDAKGGKSNSFFAKTLDDRFYIKEIKRTEFDSFMKFATNYFDYMNQCYELGNQTCLAKILGIYQVAIRATKNGKETRHDLLVMENLSFGRHIARQYDLKGALHARFNSAGNNSGDVLLDQNFVNDMNVSPLYVSRKSKRNLQRAIYNDTNFLNSINVMDYSLLVGVDAQRRELACGIIDYLRQYTWDKQLENWVKSSLVVPKNQLPTIISPKEYKKRFRKFINTHFLSVPDHWCSQRSSNPCKLCGPASENGSLHKKSQKRGNQDDDLSHGTSQKQGKHDDGSLKSPHHGRQNGFFT</sequence>
<dbReference type="CDD" id="cd03334">
    <property type="entry name" value="Fab1_TCP"/>
    <property type="match status" value="1"/>
</dbReference>
<dbReference type="SMART" id="SM00330">
    <property type="entry name" value="PIPKc"/>
    <property type="match status" value="1"/>
</dbReference>
<dbReference type="InterPro" id="IPR002498">
    <property type="entry name" value="PInositol-4-P-4/5-kinase_core"/>
</dbReference>
<evidence type="ECO:0000256" key="1">
    <source>
        <dbReference type="ARBA" id="ARBA00012009"/>
    </source>
</evidence>
<dbReference type="GO" id="GO:0005524">
    <property type="term" value="F:ATP binding"/>
    <property type="evidence" value="ECO:0007669"/>
    <property type="project" value="UniProtKB-UniRule"/>
</dbReference>
<feature type="region of interest" description="Disordered" evidence="9">
    <location>
        <begin position="646"/>
        <end position="665"/>
    </location>
</feature>
<feature type="region of interest" description="Disordered" evidence="9">
    <location>
        <begin position="411"/>
        <end position="430"/>
    </location>
</feature>
<dbReference type="InterPro" id="IPR027409">
    <property type="entry name" value="GroEL-like_apical_dom_sf"/>
</dbReference>
<dbReference type="InterPro" id="IPR044769">
    <property type="entry name" value="PIKfyve_PIPKc"/>
</dbReference>
<dbReference type="SUPFAM" id="SSF56104">
    <property type="entry name" value="SAICAR synthase-like"/>
    <property type="match status" value="1"/>
</dbReference>
<dbReference type="Pfam" id="PF00118">
    <property type="entry name" value="Cpn60_TCP1"/>
    <property type="match status" value="1"/>
</dbReference>
<feature type="domain" description="PIPK" evidence="10">
    <location>
        <begin position="847"/>
        <end position="1179"/>
    </location>
</feature>
<dbReference type="AlphaFoldDB" id="A0AAW2QN22"/>
<keyword evidence="4 8" id="KW-0418">Kinase</keyword>
<evidence type="ECO:0000259" key="10">
    <source>
        <dbReference type="PROSITE" id="PS51455"/>
    </source>
</evidence>
<dbReference type="SUPFAM" id="SSF52029">
    <property type="entry name" value="GroEL apical domain-like"/>
    <property type="match status" value="1"/>
</dbReference>
<dbReference type="EMBL" id="JACGWM010000006">
    <property type="protein sequence ID" value="KAL0369209.1"/>
    <property type="molecule type" value="Genomic_DNA"/>
</dbReference>
<evidence type="ECO:0000256" key="2">
    <source>
        <dbReference type="ARBA" id="ARBA00022679"/>
    </source>
</evidence>
<dbReference type="EC" id="2.7.1.150" evidence="1"/>
<protein>
    <recommendedName>
        <fullName evidence="1">1-phosphatidylinositol-3-phosphate 5-kinase</fullName>
        <ecNumber evidence="1">2.7.1.150</ecNumber>
    </recommendedName>
    <alternativeName>
        <fullName evidence="7">Phosphatidylinositol 3-phosphate 5-kinase type III</fullName>
    </alternativeName>
</protein>
<dbReference type="InterPro" id="IPR002423">
    <property type="entry name" value="Cpn60/GroEL/TCP-1"/>
</dbReference>
<evidence type="ECO:0000256" key="9">
    <source>
        <dbReference type="SAM" id="MobiDB-lite"/>
    </source>
</evidence>
<evidence type="ECO:0000256" key="8">
    <source>
        <dbReference type="PROSITE-ProRule" id="PRU00781"/>
    </source>
</evidence>
<keyword evidence="2 8" id="KW-0808">Transferase</keyword>
<dbReference type="Gene3D" id="3.30.810.10">
    <property type="entry name" value="2-Layer Sandwich"/>
    <property type="match status" value="1"/>
</dbReference>
<name>A0AAW2QN22_9LAMI</name>
<comment type="caution">
    <text evidence="11">The sequence shown here is derived from an EMBL/GenBank/DDBJ whole genome shotgun (WGS) entry which is preliminary data.</text>
</comment>
<dbReference type="PANTHER" id="PTHR45748:SF4">
    <property type="entry name" value="1-PHOSPHATIDYLINOSITOL-3-PHOSPHATE 5-KINASE FAB1D-RELATED"/>
    <property type="match status" value="1"/>
</dbReference>
<dbReference type="Pfam" id="PF01504">
    <property type="entry name" value="PIP5K"/>
    <property type="match status" value="2"/>
</dbReference>
<accession>A0AAW2QN22</accession>
<dbReference type="FunFam" id="3.30.810.10:FF:000001">
    <property type="entry name" value="1-phosphatidylinositol 3-phosphate 5-kinase FAB1"/>
    <property type="match status" value="1"/>
</dbReference>
<dbReference type="Gene3D" id="3.30.800.10">
    <property type="entry name" value="Phosphatidylinositol Phosphate Kinase II Beta"/>
    <property type="match status" value="1"/>
</dbReference>
<evidence type="ECO:0000256" key="5">
    <source>
        <dbReference type="ARBA" id="ARBA00022840"/>
    </source>
</evidence>
<evidence type="ECO:0000256" key="4">
    <source>
        <dbReference type="ARBA" id="ARBA00022777"/>
    </source>
</evidence>
<evidence type="ECO:0000256" key="7">
    <source>
        <dbReference type="ARBA" id="ARBA00077223"/>
    </source>
</evidence>
<gene>
    <name evidence="11" type="ORF">Scaly_1139800</name>
</gene>
<evidence type="ECO:0000256" key="6">
    <source>
        <dbReference type="ARBA" id="ARBA00023464"/>
    </source>
</evidence>
<comment type="subunit">
    <text evidence="6">Component of the PI(3,5)P2 regulatory complex at least composed of ATG18, SAC/FIG4, FAB1 and VAC14.</text>
</comment>